<comment type="caution">
    <text evidence="1">The sequence shown here is derived from an EMBL/GenBank/DDBJ whole genome shotgun (WGS) entry which is preliminary data.</text>
</comment>
<gene>
    <name evidence="1" type="ORF">V5799_022760</name>
</gene>
<reference evidence="1 2" key="1">
    <citation type="journal article" date="2023" name="Arcadia Sci">
        <title>De novo assembly of a long-read Amblyomma americanum tick genome.</title>
        <authorList>
            <person name="Chou S."/>
            <person name="Poskanzer K.E."/>
            <person name="Rollins M."/>
            <person name="Thuy-Boun P.S."/>
        </authorList>
    </citation>
    <scope>NUCLEOTIDE SEQUENCE [LARGE SCALE GENOMIC DNA]</scope>
    <source>
        <strain evidence="1">F_SG_1</strain>
        <tissue evidence="1">Salivary glands</tissue>
    </source>
</reference>
<protein>
    <submittedName>
        <fullName evidence="1">Uncharacterized protein</fullName>
    </submittedName>
</protein>
<evidence type="ECO:0000313" key="1">
    <source>
        <dbReference type="EMBL" id="KAK8787462.1"/>
    </source>
</evidence>
<proteinExistence type="predicted"/>
<keyword evidence="2" id="KW-1185">Reference proteome</keyword>
<organism evidence="1 2">
    <name type="scientific">Amblyomma americanum</name>
    <name type="common">Lone star tick</name>
    <dbReference type="NCBI Taxonomy" id="6943"/>
    <lineage>
        <taxon>Eukaryota</taxon>
        <taxon>Metazoa</taxon>
        <taxon>Ecdysozoa</taxon>
        <taxon>Arthropoda</taxon>
        <taxon>Chelicerata</taxon>
        <taxon>Arachnida</taxon>
        <taxon>Acari</taxon>
        <taxon>Parasitiformes</taxon>
        <taxon>Ixodida</taxon>
        <taxon>Ixodoidea</taxon>
        <taxon>Ixodidae</taxon>
        <taxon>Amblyomminae</taxon>
        <taxon>Amblyomma</taxon>
    </lineage>
</organism>
<evidence type="ECO:0000313" key="2">
    <source>
        <dbReference type="Proteomes" id="UP001321473"/>
    </source>
</evidence>
<accession>A0AAQ4FLU7</accession>
<feature type="non-terminal residue" evidence="1">
    <location>
        <position position="132"/>
    </location>
</feature>
<sequence length="132" mass="14317">MNNVEHLESAMLMGIEKVGLLLVKNELASDQAPSLVPLTAVLCVQVLEAHGRKRKCTPSLGMWVCTKPSTAVGMHHFNRGLDSNKTRTKATVTISEKRISQQPGTIVGAAHCCSMRASARSAWQKKKVHSIA</sequence>
<dbReference type="Proteomes" id="UP001321473">
    <property type="component" value="Unassembled WGS sequence"/>
</dbReference>
<dbReference type="EMBL" id="JARKHS020001780">
    <property type="protein sequence ID" value="KAK8787462.1"/>
    <property type="molecule type" value="Genomic_DNA"/>
</dbReference>
<name>A0AAQ4FLU7_AMBAM</name>
<dbReference type="AlphaFoldDB" id="A0AAQ4FLU7"/>